<dbReference type="AlphaFoldDB" id="A0A1D1YYD2"/>
<name>A0A1D1YYD2_9ARAE</name>
<feature type="compositionally biased region" description="Basic and acidic residues" evidence="1">
    <location>
        <begin position="45"/>
        <end position="56"/>
    </location>
</feature>
<organism evidence="2">
    <name type="scientific">Anthurium amnicola</name>
    <dbReference type="NCBI Taxonomy" id="1678845"/>
    <lineage>
        <taxon>Eukaryota</taxon>
        <taxon>Viridiplantae</taxon>
        <taxon>Streptophyta</taxon>
        <taxon>Embryophyta</taxon>
        <taxon>Tracheophyta</taxon>
        <taxon>Spermatophyta</taxon>
        <taxon>Magnoliopsida</taxon>
        <taxon>Liliopsida</taxon>
        <taxon>Araceae</taxon>
        <taxon>Pothoideae</taxon>
        <taxon>Potheae</taxon>
        <taxon>Anthurium</taxon>
    </lineage>
</organism>
<gene>
    <name evidence="2" type="primary">thyA_4</name>
    <name evidence="2" type="ORF">g.114355</name>
</gene>
<reference evidence="2" key="1">
    <citation type="submission" date="2015-07" db="EMBL/GenBank/DDBJ databases">
        <title>Transcriptome Assembly of Anthurium amnicola.</title>
        <authorList>
            <person name="Suzuki J."/>
        </authorList>
    </citation>
    <scope>NUCLEOTIDE SEQUENCE</scope>
</reference>
<proteinExistence type="predicted"/>
<feature type="non-terminal residue" evidence="2">
    <location>
        <position position="1"/>
    </location>
</feature>
<sequence length="137" mass="14577">AVLALLRGTADQLPLRLRGVGHRHGDRQQRQEEGGEGSDQGFDGRGPREGDEEKGVGVEGESSECDQTSWLLLHESGQAGEGGILGQKLLSALMPSLLITSWLLVTLPPSSLPPCECPFPLFSANKQLAGFSSWLAS</sequence>
<dbReference type="EMBL" id="GDJX01008288">
    <property type="protein sequence ID" value="JAT59648.1"/>
    <property type="molecule type" value="Transcribed_RNA"/>
</dbReference>
<evidence type="ECO:0000256" key="1">
    <source>
        <dbReference type="SAM" id="MobiDB-lite"/>
    </source>
</evidence>
<protein>
    <submittedName>
        <fullName evidence="2">Thymidylate synthase</fullName>
    </submittedName>
</protein>
<evidence type="ECO:0000313" key="2">
    <source>
        <dbReference type="EMBL" id="JAT59648.1"/>
    </source>
</evidence>
<feature type="region of interest" description="Disordered" evidence="1">
    <location>
        <begin position="16"/>
        <end position="65"/>
    </location>
</feature>
<accession>A0A1D1YYD2</accession>